<dbReference type="InterPro" id="IPR043128">
    <property type="entry name" value="Rev_trsase/Diguanyl_cyclase"/>
</dbReference>
<feature type="domain" description="Reverse transcriptase" evidence="9">
    <location>
        <begin position="1154"/>
        <end position="1331"/>
    </location>
</feature>
<dbReference type="GO" id="GO:0015074">
    <property type="term" value="P:DNA integration"/>
    <property type="evidence" value="ECO:0007669"/>
    <property type="project" value="InterPro"/>
</dbReference>
<dbReference type="PROSITE" id="PS50804">
    <property type="entry name" value="SCAN_BOX"/>
    <property type="match status" value="1"/>
</dbReference>
<dbReference type="Gene3D" id="1.10.340.70">
    <property type="match status" value="1"/>
</dbReference>
<dbReference type="PANTHER" id="PTHR37984:SF5">
    <property type="entry name" value="PROTEIN NYNRIN-LIKE"/>
    <property type="match status" value="1"/>
</dbReference>
<dbReference type="SUPFAM" id="SSF47353">
    <property type="entry name" value="Retrovirus capsid dimerization domain-like"/>
    <property type="match status" value="1"/>
</dbReference>
<proteinExistence type="predicted"/>
<feature type="domain" description="Integrase catalytic" evidence="10">
    <location>
        <begin position="736"/>
        <end position="900"/>
    </location>
</feature>
<evidence type="ECO:0000259" key="10">
    <source>
        <dbReference type="PROSITE" id="PS50994"/>
    </source>
</evidence>
<keyword evidence="15" id="KW-1185">Reference proteome</keyword>
<dbReference type="Proteomes" id="UP001347796">
    <property type="component" value="Unassembled WGS sequence"/>
</dbReference>
<evidence type="ECO:0000256" key="4">
    <source>
        <dbReference type="ARBA" id="ARBA00022759"/>
    </source>
</evidence>
<protein>
    <recommendedName>
        <fullName evidence="16">Reverse transcriptase</fullName>
    </recommendedName>
</protein>
<feature type="compositionally biased region" description="Polar residues" evidence="7">
    <location>
        <begin position="356"/>
        <end position="380"/>
    </location>
</feature>
<dbReference type="GO" id="GO:0016787">
    <property type="term" value="F:hydrolase activity"/>
    <property type="evidence" value="ECO:0007669"/>
    <property type="project" value="UniProtKB-KW"/>
</dbReference>
<reference evidence="13 15" key="1">
    <citation type="submission" date="2024-01" db="EMBL/GenBank/DDBJ databases">
        <title>The genome of the rayed Mediterranean limpet Patella caerulea (Linnaeus, 1758).</title>
        <authorList>
            <person name="Anh-Thu Weber A."/>
            <person name="Halstead-Nussloch G."/>
        </authorList>
    </citation>
    <scope>NUCLEOTIDE SEQUENCE [LARGE SCALE GENOMIC DNA]</scope>
    <source>
        <strain evidence="13">AATW-2023a</strain>
        <tissue evidence="13">Whole specimen</tissue>
    </source>
</reference>
<dbReference type="EMBL" id="JAZGQO010000007">
    <property type="protein sequence ID" value="KAK6181524.1"/>
    <property type="molecule type" value="Genomic_DNA"/>
</dbReference>
<evidence type="ECO:0000313" key="14">
    <source>
        <dbReference type="EMBL" id="KAK6181526.1"/>
    </source>
</evidence>
<comment type="caution">
    <text evidence="13">The sequence shown here is derived from an EMBL/GenBank/DDBJ whole genome shotgun (WGS) entry which is preliminary data.</text>
</comment>
<dbReference type="Pfam" id="PF00665">
    <property type="entry name" value="rve"/>
    <property type="match status" value="1"/>
</dbReference>
<dbReference type="Gene3D" id="3.30.70.270">
    <property type="match status" value="2"/>
</dbReference>
<dbReference type="InterPro" id="IPR041588">
    <property type="entry name" value="Integrase_H2C2"/>
</dbReference>
<dbReference type="InterPro" id="IPR012337">
    <property type="entry name" value="RNaseH-like_sf"/>
</dbReference>
<dbReference type="InterPro" id="IPR036397">
    <property type="entry name" value="RNaseH_sf"/>
</dbReference>
<keyword evidence="6" id="KW-0695">RNA-directed DNA polymerase</keyword>
<evidence type="ECO:0008006" key="16">
    <source>
        <dbReference type="Google" id="ProtNLM"/>
    </source>
</evidence>
<keyword evidence="5" id="KW-0378">Hydrolase</keyword>
<evidence type="ECO:0000313" key="15">
    <source>
        <dbReference type="Proteomes" id="UP001347796"/>
    </source>
</evidence>
<evidence type="ECO:0000313" key="12">
    <source>
        <dbReference type="EMBL" id="KAK6181524.1"/>
    </source>
</evidence>
<dbReference type="SUPFAM" id="SSF53098">
    <property type="entry name" value="Ribonuclease H-like"/>
    <property type="match status" value="1"/>
</dbReference>
<dbReference type="InterPro" id="IPR043502">
    <property type="entry name" value="DNA/RNA_pol_sf"/>
</dbReference>
<organism evidence="13 15">
    <name type="scientific">Patella caerulea</name>
    <name type="common">Rayed Mediterranean limpet</name>
    <dbReference type="NCBI Taxonomy" id="87958"/>
    <lineage>
        <taxon>Eukaryota</taxon>
        <taxon>Metazoa</taxon>
        <taxon>Spiralia</taxon>
        <taxon>Lophotrochozoa</taxon>
        <taxon>Mollusca</taxon>
        <taxon>Gastropoda</taxon>
        <taxon>Patellogastropoda</taxon>
        <taxon>Patelloidea</taxon>
        <taxon>Patellidae</taxon>
        <taxon>Patella</taxon>
    </lineage>
</organism>
<dbReference type="Pfam" id="PF17921">
    <property type="entry name" value="Integrase_H2C2"/>
    <property type="match status" value="1"/>
</dbReference>
<dbReference type="FunFam" id="3.10.20.370:FF:000001">
    <property type="entry name" value="Retrovirus-related Pol polyprotein from transposon 17.6-like protein"/>
    <property type="match status" value="1"/>
</dbReference>
<dbReference type="FunFam" id="3.30.70.270:FF:000020">
    <property type="entry name" value="Transposon Tf2-6 polyprotein-like Protein"/>
    <property type="match status" value="1"/>
</dbReference>
<dbReference type="InterPro" id="IPR001584">
    <property type="entry name" value="Integrase_cat-core"/>
</dbReference>
<dbReference type="Gene3D" id="3.30.420.10">
    <property type="entry name" value="Ribonuclease H-like superfamily/Ribonuclease H"/>
    <property type="match status" value="1"/>
</dbReference>
<feature type="domain" description="4Fe-4S ferredoxin-type" evidence="11">
    <location>
        <begin position="706"/>
        <end position="736"/>
    </location>
</feature>
<evidence type="ECO:0000256" key="5">
    <source>
        <dbReference type="ARBA" id="ARBA00022801"/>
    </source>
</evidence>
<keyword evidence="1" id="KW-0808">Transferase</keyword>
<dbReference type="GO" id="GO:0003964">
    <property type="term" value="F:RNA-directed DNA polymerase activity"/>
    <property type="evidence" value="ECO:0007669"/>
    <property type="project" value="UniProtKB-KW"/>
</dbReference>
<dbReference type="Pfam" id="PF02023">
    <property type="entry name" value="SCAN"/>
    <property type="match status" value="1"/>
</dbReference>
<evidence type="ECO:0000256" key="2">
    <source>
        <dbReference type="ARBA" id="ARBA00022695"/>
    </source>
</evidence>
<evidence type="ECO:0000256" key="6">
    <source>
        <dbReference type="ARBA" id="ARBA00022918"/>
    </source>
</evidence>
<dbReference type="PROSITE" id="PS50994">
    <property type="entry name" value="INTEGRASE"/>
    <property type="match status" value="1"/>
</dbReference>
<feature type="region of interest" description="Disordered" evidence="7">
    <location>
        <begin position="355"/>
        <end position="388"/>
    </location>
</feature>
<feature type="domain" description="SCAN box" evidence="8">
    <location>
        <begin position="226"/>
        <end position="304"/>
    </location>
</feature>
<dbReference type="InterPro" id="IPR017900">
    <property type="entry name" value="4Fe4S_Fe_S_CS"/>
</dbReference>
<dbReference type="CDD" id="cd01647">
    <property type="entry name" value="RT_LTR"/>
    <property type="match status" value="1"/>
</dbReference>
<dbReference type="FunFam" id="3.30.420.10:FF:000032">
    <property type="entry name" value="Retrovirus-related Pol polyprotein from transposon 297-like Protein"/>
    <property type="match status" value="1"/>
</dbReference>
<evidence type="ECO:0000259" key="8">
    <source>
        <dbReference type="PROSITE" id="PS50804"/>
    </source>
</evidence>
<dbReference type="EMBL" id="JAZGQO010000007">
    <property type="protein sequence ID" value="KAK6181526.1"/>
    <property type="molecule type" value="Genomic_DNA"/>
</dbReference>
<dbReference type="PROSITE" id="PS50878">
    <property type="entry name" value="RT_POL"/>
    <property type="match status" value="1"/>
</dbReference>
<evidence type="ECO:0000259" key="11">
    <source>
        <dbReference type="PROSITE" id="PS51379"/>
    </source>
</evidence>
<dbReference type="GO" id="GO:0003676">
    <property type="term" value="F:nucleic acid binding"/>
    <property type="evidence" value="ECO:0007669"/>
    <property type="project" value="InterPro"/>
</dbReference>
<feature type="region of interest" description="Disordered" evidence="7">
    <location>
        <begin position="34"/>
        <end position="65"/>
    </location>
</feature>
<dbReference type="PANTHER" id="PTHR37984">
    <property type="entry name" value="PROTEIN CBG26694"/>
    <property type="match status" value="1"/>
</dbReference>
<dbReference type="Gene3D" id="3.10.20.370">
    <property type="match status" value="1"/>
</dbReference>
<dbReference type="Pfam" id="PF17917">
    <property type="entry name" value="RT_RNaseH"/>
    <property type="match status" value="1"/>
</dbReference>
<dbReference type="Gene3D" id="1.10.4020.10">
    <property type="entry name" value="DNA breaking-rejoining enzymes"/>
    <property type="match status" value="1"/>
</dbReference>
<evidence type="ECO:0000256" key="1">
    <source>
        <dbReference type="ARBA" id="ARBA00022679"/>
    </source>
</evidence>
<evidence type="ECO:0000256" key="3">
    <source>
        <dbReference type="ARBA" id="ARBA00022722"/>
    </source>
</evidence>
<dbReference type="SUPFAM" id="SSF56672">
    <property type="entry name" value="DNA/RNA polymerases"/>
    <property type="match status" value="1"/>
</dbReference>
<dbReference type="EMBL" id="JAZGQO010000007">
    <property type="protein sequence ID" value="KAK6181525.1"/>
    <property type="molecule type" value="Genomic_DNA"/>
</dbReference>
<dbReference type="Gene3D" id="3.10.10.10">
    <property type="entry name" value="HIV Type 1 Reverse Transcriptase, subunit A, domain 1"/>
    <property type="match status" value="1"/>
</dbReference>
<keyword evidence="3" id="KW-0540">Nuclease</keyword>
<dbReference type="PROSITE" id="PS51379">
    <property type="entry name" value="4FE4S_FER_2"/>
    <property type="match status" value="1"/>
</dbReference>
<evidence type="ECO:0000256" key="7">
    <source>
        <dbReference type="SAM" id="MobiDB-lite"/>
    </source>
</evidence>
<dbReference type="InterPro" id="IPR000477">
    <property type="entry name" value="RT_dom"/>
</dbReference>
<dbReference type="GO" id="GO:0004519">
    <property type="term" value="F:endonuclease activity"/>
    <property type="evidence" value="ECO:0007669"/>
    <property type="project" value="UniProtKB-KW"/>
</dbReference>
<dbReference type="InterPro" id="IPR050951">
    <property type="entry name" value="Retrovirus_Pol_polyprotein"/>
</dbReference>
<keyword evidence="2" id="KW-0548">Nucleotidyltransferase</keyword>
<dbReference type="InterPro" id="IPR017896">
    <property type="entry name" value="4Fe4S_Fe-S-bd"/>
</dbReference>
<dbReference type="CDD" id="cd09274">
    <property type="entry name" value="RNase_HI_RT_Ty3"/>
    <property type="match status" value="1"/>
</dbReference>
<accession>A0AAN8JSG1</accession>
<name>A0AAN8JSG1_PATCE</name>
<dbReference type="InterPro" id="IPR038269">
    <property type="entry name" value="SCAN_sf"/>
</dbReference>
<dbReference type="FunFam" id="1.10.340.70:FF:000001">
    <property type="entry name" value="Retrovirus-related Pol polyprotein from transposon gypsy-like Protein"/>
    <property type="match status" value="1"/>
</dbReference>
<dbReference type="InterPro" id="IPR003309">
    <property type="entry name" value="SCAN_dom"/>
</dbReference>
<dbReference type="InterPro" id="IPR041373">
    <property type="entry name" value="RT_RNaseH"/>
</dbReference>
<dbReference type="PROSITE" id="PS00198">
    <property type="entry name" value="4FE4S_FER_1"/>
    <property type="match status" value="1"/>
</dbReference>
<gene>
    <name evidence="12" type="ORF">SNE40_009360</name>
    <name evidence="13" type="ORF">SNE40_009361</name>
    <name evidence="14" type="ORF">SNE40_009362</name>
</gene>
<dbReference type="Pfam" id="PF00078">
    <property type="entry name" value="RVT_1"/>
    <property type="match status" value="1"/>
</dbReference>
<evidence type="ECO:0000313" key="13">
    <source>
        <dbReference type="EMBL" id="KAK6181525.1"/>
    </source>
</evidence>
<keyword evidence="4" id="KW-0255">Endonuclease</keyword>
<sequence length="1547" mass="178231">MDLEKITKIGKDFGLKGEALLEFVKEERINLERQRESEKKFELEREKERREQERERREQEKLNREYELQIEKERRDSERADREREIAESEKAFLREKESREMALKEIHLRKSVCDTEFEVAKMKKETADTSLVSIHESSENTRKPYIKLPPFDDKYDDMDAYLNRFERFATAQGWDKSVWAVNLGSLLKGKALSVYSRLPAEKINDFDGLKCALLRSFDLTEEGFRRKFRNCTPYPTEMSQQFMARIEGYFNRWLDLSRTTRTFNGLKDLLLREQFLSGCPLELVMFLKERVPDTNKELVSLADQYLEAHTNNCFNKFNFRETTQRFIRRCYICRSPDHEMKFCPDLKTFQDAKDSNSNYQNQDFKNRPAYTSNRFSGNRQSREPISRLNVSAPSYTPSRHQQHKFANFCQADSYLSDVPGDVNRAENTEAKTLCNCTNLENSVELKCGHILPVLSVSCKANISSRDNSNMPIAEGYVNDKKISVLRDTGCNGAVVRTSLVNNSQFTGETQRCVLIDGTVRNVPVAMIHVKTPYYTGNIDVLCMSNPVYDLILGNIPDVRQPFHPDQNWESVSEPLAQAVETRAQVISKDKKFKSLSVPSALGEVTVDEIKNEQIKDETLKSVRDKVTSGENFERGSRISWFILITGLIYRCFISSDVEHGETFKQLVVPKCYRDQVLKIAHESIFGAHLGIRKTTDRVLCNFFWPDIHGDVSRFCKSCDICQRTCPKGKVTKVPLGTMPLINVPFERVAVDLIGPIFPVTDKGKRYILTLVDFATRYPEAVALKTIETEQVAEALVEIFSRIGFPREILSDKGTQFTSCLMKKVSELLSIKQLVTTPYHPICNGHCERFNATLKSMLKKVCAERPKDWDRYLPAVLFAYRESSQESLGFSPFELLYGRTVRGPMAILHELWTGNVAEREVKNTYQYVLDLKERLERTCKLARESLIKNSDRYKKYYDKKSKVRNIRVGDQVLILLPTDANKLLMQWKGPFTVVDKFGEMDFKISIKNQLKTFHINLLKKYIPRNSDKDLNFLQTDVTNTDMDVDENVFCSAVIEDYDDLVDVNSETEMIDLPNLNQKETFKDIVYNTDLSLDKINNLIDLFQEFSDILTDVPGCTNLGEHKINLISDKPVKLKPYPTPYSMKDVVIKEVETMLHLGIIEPSSSPYSSPIVIVKKPDGSNRFCIDFRALNRITEFDAEPMPRHDHIFARIAKSNYLSKIDLTKGYWQIPLEESSKSKTAFVTPLGLMQFRNMPFGCVTAPATFSKIMRKLLYHLDGTDNYLDDILVFSETWSDHLQTLRSLFERLRDVNLTARPSKCSIGFSKLNYLGHFVGQRVIRPMENKIESIKQAKPPKTKKQLQSFLGLVGYYRQFVPNFSAVAVPLTDLTRKGQPNKLEWGNAQNNAFISLKQVLSNSPVLRLPDFTKTFILRTDASGTGLGAILLQEFEDGKFPLAYASKKLLPRETRYAIIEKECLALVWGIKRFEEYLYGVEFLVETDHEPLQYLHKAKIANNRIMRWALSIQNFSFIVRAIKGRDNIGADYLSRSFS</sequence>
<evidence type="ECO:0000259" key="9">
    <source>
        <dbReference type="PROSITE" id="PS50878"/>
    </source>
</evidence>